<evidence type="ECO:0000313" key="3">
    <source>
        <dbReference type="Proteomes" id="UP001157440"/>
    </source>
</evidence>
<proteinExistence type="predicted"/>
<keyword evidence="3" id="KW-1185">Reference proteome</keyword>
<feature type="compositionally biased region" description="Basic and acidic residues" evidence="1">
    <location>
        <begin position="57"/>
        <end position="68"/>
    </location>
</feature>
<evidence type="ECO:0000256" key="1">
    <source>
        <dbReference type="SAM" id="MobiDB-lite"/>
    </source>
</evidence>
<sequence length="74" mass="7837">MGHDVDAAREALGTYRRPPLQRENKNITPEAGCSGPHSPGRLMLDVGEAPESGGYDNRPDMPRPDNAKGGHSAG</sequence>
<dbReference type="Proteomes" id="UP001157440">
    <property type="component" value="Unassembled WGS sequence"/>
</dbReference>
<evidence type="ECO:0000313" key="2">
    <source>
        <dbReference type="EMBL" id="GLS72404.1"/>
    </source>
</evidence>
<organism evidence="2 3">
    <name type="scientific">Methylobacterium tardum</name>
    <dbReference type="NCBI Taxonomy" id="374432"/>
    <lineage>
        <taxon>Bacteria</taxon>
        <taxon>Pseudomonadati</taxon>
        <taxon>Pseudomonadota</taxon>
        <taxon>Alphaproteobacteria</taxon>
        <taxon>Hyphomicrobiales</taxon>
        <taxon>Methylobacteriaceae</taxon>
        <taxon>Methylobacterium</taxon>
    </lineage>
</organism>
<feature type="region of interest" description="Disordered" evidence="1">
    <location>
        <begin position="1"/>
        <end position="74"/>
    </location>
</feature>
<protein>
    <submittedName>
        <fullName evidence="2">Uncharacterized protein</fullName>
    </submittedName>
</protein>
<dbReference type="EMBL" id="BSPL01000023">
    <property type="protein sequence ID" value="GLS72404.1"/>
    <property type="molecule type" value="Genomic_DNA"/>
</dbReference>
<accession>A0AA37TEZ8</accession>
<dbReference type="AlphaFoldDB" id="A0AA37TEZ8"/>
<comment type="caution">
    <text evidence="2">The sequence shown here is derived from an EMBL/GenBank/DDBJ whole genome shotgun (WGS) entry which is preliminary data.</text>
</comment>
<reference evidence="3" key="1">
    <citation type="journal article" date="2019" name="Int. J. Syst. Evol. Microbiol.">
        <title>The Global Catalogue of Microorganisms (GCM) 10K type strain sequencing project: providing services to taxonomists for standard genome sequencing and annotation.</title>
        <authorList>
            <consortium name="The Broad Institute Genomics Platform"/>
            <consortium name="The Broad Institute Genome Sequencing Center for Infectious Disease"/>
            <person name="Wu L."/>
            <person name="Ma J."/>
        </authorList>
    </citation>
    <scope>NUCLEOTIDE SEQUENCE [LARGE SCALE GENOMIC DNA]</scope>
    <source>
        <strain evidence="3">NBRC 103632</strain>
    </source>
</reference>
<gene>
    <name evidence="2" type="ORF">GCM10007890_44190</name>
</gene>
<name>A0AA37TEZ8_9HYPH</name>